<protein>
    <submittedName>
        <fullName evidence="1">Uncharacterized protein P0710A02.18</fullName>
    </submittedName>
</protein>
<gene>
    <name evidence="1" type="primary">P0710A02.18</name>
</gene>
<proteinExistence type="predicted"/>
<dbReference type="AlphaFoldDB" id="Q5ZD23"/>
<accession>Q5ZD23</accession>
<name>Q5ZD23_ORYSJ</name>
<dbReference type="EMBL" id="AP003048">
    <property type="protein sequence ID" value="BAD52701.1"/>
    <property type="molecule type" value="Genomic_DNA"/>
</dbReference>
<organism evidence="1">
    <name type="scientific">Oryza sativa subsp. japonica</name>
    <name type="common">Rice</name>
    <dbReference type="NCBI Taxonomy" id="39947"/>
    <lineage>
        <taxon>Eukaryota</taxon>
        <taxon>Viridiplantae</taxon>
        <taxon>Streptophyta</taxon>
        <taxon>Embryophyta</taxon>
        <taxon>Tracheophyta</taxon>
        <taxon>Spermatophyta</taxon>
        <taxon>Magnoliopsida</taxon>
        <taxon>Liliopsida</taxon>
        <taxon>Poales</taxon>
        <taxon>Poaceae</taxon>
        <taxon>BOP clade</taxon>
        <taxon>Oryzoideae</taxon>
        <taxon>Oryzeae</taxon>
        <taxon>Oryzinae</taxon>
        <taxon>Oryza</taxon>
        <taxon>Oryza sativa</taxon>
    </lineage>
</organism>
<sequence>MDSDTEVEAFSRICRLQDVDEGRAEGPYFTRSSYECNCDCPYCCEPGSKVTLMNCAFLPATEANELTKLGSFYETVP</sequence>
<evidence type="ECO:0000313" key="1">
    <source>
        <dbReference type="EMBL" id="BAD52701.1"/>
    </source>
</evidence>
<reference evidence="1" key="1">
    <citation type="journal article" date="2002" name="Nature">
        <title>The genome sequence and structure of rice chromosome 1.</title>
        <authorList>
            <person name="Sasaki T."/>
            <person name="Matsumoto T."/>
            <person name="Yamamoto K."/>
            <person name="Sakata K."/>
            <person name="Baba T."/>
            <person name="Katayose Y."/>
            <person name="Wu J."/>
            <person name="Niimura Y."/>
            <person name="Cheng Z."/>
            <person name="Nagamura Y."/>
            <person name="Antonio B.A."/>
            <person name="Kanamori H."/>
            <person name="Hosokawa S."/>
            <person name="Masukawa M."/>
            <person name="Arikawa K."/>
            <person name="Chiden Y."/>
            <person name="Hayashi M."/>
            <person name="Okamoto M."/>
            <person name="Ando T."/>
            <person name="Aoki H."/>
            <person name="Arita K."/>
            <person name="Hamada M."/>
            <person name="Harada C."/>
            <person name="Hijishita S."/>
            <person name="Honda M."/>
            <person name="Ichikawa Y."/>
            <person name="Idonuma A."/>
            <person name="Iijima M."/>
            <person name="Ikeda M."/>
            <person name="Ikeno M."/>
            <person name="Itoh S."/>
            <person name="Itoh T."/>
            <person name="Itoh Y."/>
            <person name="Itoh Y."/>
            <person name="Iwabuchi A."/>
            <person name="Kamiya K."/>
            <person name="Karasawa W."/>
            <person name="Katagiri S."/>
            <person name="Kikuta A."/>
            <person name="Kobayashi N."/>
            <person name="Kono I."/>
            <person name="Machita K."/>
            <person name="Maehara T."/>
            <person name="Mizuno H."/>
            <person name="Mizubayashi T."/>
            <person name="Mukai Y."/>
            <person name="Nagasaki H."/>
            <person name="Nakashima M."/>
            <person name="Nakama Y."/>
            <person name="Nakamichi Y."/>
            <person name="Nakamura M."/>
            <person name="Namiki N."/>
            <person name="Negishi M."/>
            <person name="Ohta I."/>
            <person name="Ono N."/>
            <person name="Saji S."/>
            <person name="Sakai K."/>
            <person name="Shibata M."/>
            <person name="Shimokawa T."/>
            <person name="Shomura A."/>
            <person name="Song J."/>
            <person name="Takazaki Y."/>
            <person name="Terasawa K."/>
            <person name="Tsuji K."/>
            <person name="Waki K."/>
            <person name="Yamagata H."/>
            <person name="Yamane H."/>
            <person name="Yoshiki S."/>
            <person name="Yoshihara R."/>
            <person name="Yukawa K."/>
            <person name="Zhong H."/>
            <person name="Iwama H."/>
            <person name="Endo T."/>
            <person name="Ito H."/>
            <person name="Hahn J.H."/>
            <person name="Kim H.I."/>
            <person name="Eun M.Y."/>
            <person name="Yano M."/>
            <person name="Jiang J."/>
            <person name="Gojobori T."/>
        </authorList>
    </citation>
    <scope>NUCLEOTIDE SEQUENCE [LARGE SCALE GENOMIC DNA]</scope>
</reference>
<dbReference type="Proteomes" id="UP000817658">
    <property type="component" value="Chromosome 1"/>
</dbReference>